<reference evidence="2 4" key="3">
    <citation type="submission" date="2019-06" db="EMBL/GenBank/DDBJ databases">
        <authorList>
            <person name="Bower L."/>
            <person name="Leinonen R."/>
        </authorList>
    </citation>
    <scope>NUCLEOTIDE SEQUENCE [LARGE SCALE GENOMIC DNA]</scope>
</reference>
<accession>A0A2C9CX90</accession>
<dbReference type="EMBL" id="LT960551">
    <property type="protein sequence ID" value="SOK58433.1"/>
    <property type="molecule type" value="Genomic_DNA"/>
</dbReference>
<protein>
    <recommendedName>
        <fullName evidence="5">HNH domain-containing protein</fullName>
    </recommendedName>
</protein>
<reference evidence="3" key="1">
    <citation type="submission" date="2017-10" db="EMBL/GenBank/DDBJ databases">
        <authorList>
            <person name="Skurnik M."/>
        </authorList>
    </citation>
    <scope>NUCLEOTIDE SEQUENCE [LARGE SCALE GENOMIC DNA]</scope>
</reference>
<dbReference type="GeneID" id="40100574"/>
<sequence>MGSTYIVLKEYPVQTIINLIDDTNKIEIDGMIIPVDKEKMLAFKNSTKCLTCDIEATHFSLEKIANCTHGLYGNYHFNLYGSRNNNKILLTVDHAILAKNNGEHHHTNFNTMCVSCNNRRGSKFENIDDFITFSKLNPISKHISDTIAYKKKKELFEKTVQKSHVQLYYKNRNKNLA</sequence>
<dbReference type="Proteomes" id="UP000317227">
    <property type="component" value="Segment"/>
</dbReference>
<name>A0A2C9CX90_9CAUD</name>
<evidence type="ECO:0000313" key="1">
    <source>
        <dbReference type="EMBL" id="SOK58433.1"/>
    </source>
</evidence>
<dbReference type="Proteomes" id="UP000240931">
    <property type="component" value="Segment"/>
</dbReference>
<evidence type="ECO:0000313" key="4">
    <source>
        <dbReference type="Proteomes" id="UP000317227"/>
    </source>
</evidence>
<dbReference type="RefSeq" id="YP_009623766.1">
    <property type="nucleotide sequence ID" value="NC_042116.1"/>
</dbReference>
<evidence type="ECO:0000313" key="2">
    <source>
        <dbReference type="EMBL" id="VUE36202.1"/>
    </source>
</evidence>
<evidence type="ECO:0000313" key="3">
    <source>
        <dbReference type="Proteomes" id="UP000240931"/>
    </source>
</evidence>
<gene>
    <name evidence="1" type="primary">g156</name>
</gene>
<proteinExistence type="predicted"/>
<dbReference type="EMBL" id="LR596615">
    <property type="protein sequence ID" value="VUE36202.1"/>
    <property type="molecule type" value="Genomic_DNA"/>
</dbReference>
<keyword evidence="3" id="KW-1185">Reference proteome</keyword>
<organism evidence="1 3">
    <name type="scientific">Yersinia phage fHe-Yen9-04</name>
    <dbReference type="NCBI Taxonomy" id="2052742"/>
    <lineage>
        <taxon>Viruses</taxon>
        <taxon>Duplodnaviria</taxon>
        <taxon>Heunggongvirae</taxon>
        <taxon>Uroviricota</taxon>
        <taxon>Caudoviricetes</taxon>
        <taxon>Eneladusvirus</taxon>
        <taxon>Eneladusvirus Yen904</taxon>
    </lineage>
</organism>
<reference evidence="1" key="2">
    <citation type="submission" date="2017-10" db="EMBL/GenBank/DDBJ databases">
        <authorList>
            <person name="Banno H."/>
            <person name="Chua N.-H."/>
        </authorList>
    </citation>
    <scope>NUCLEOTIDE SEQUENCE [LARGE SCALE GENOMIC DNA]</scope>
</reference>
<evidence type="ECO:0008006" key="5">
    <source>
        <dbReference type="Google" id="ProtNLM"/>
    </source>
</evidence>
<dbReference type="OrthoDB" id="28128at10239"/>
<dbReference type="KEGG" id="vg:40100574"/>